<gene>
    <name evidence="1" type="ordered locus">Veis_3733</name>
</gene>
<proteinExistence type="predicted"/>
<sequence length="192" mass="22219">MQTPPTQTLDVCDSSIEDAIAEACVELKNEHRMNALRTRMRAHVDVTFQASPVARVMRRDWNIVSSKLYVNALAQDYRQRIESDMIEMTWQMDDTADQVRAMPFEKLDTSWLHPRRMQVQVVHPITAAWLRSMVAMDEMYAKLICAEKAGMITLRKRHALLLPCQLSYMAFKATAMKMQLRCTDELLIQANL</sequence>
<evidence type="ECO:0000313" key="2">
    <source>
        <dbReference type="Proteomes" id="UP000000374"/>
    </source>
</evidence>
<organism evidence="1 2">
    <name type="scientific">Verminephrobacter eiseniae (strain EF01-2)</name>
    <dbReference type="NCBI Taxonomy" id="391735"/>
    <lineage>
        <taxon>Bacteria</taxon>
        <taxon>Pseudomonadati</taxon>
        <taxon>Pseudomonadota</taxon>
        <taxon>Betaproteobacteria</taxon>
        <taxon>Burkholderiales</taxon>
        <taxon>Comamonadaceae</taxon>
        <taxon>Verminephrobacter</taxon>
    </lineage>
</organism>
<dbReference type="Proteomes" id="UP000000374">
    <property type="component" value="Chromosome"/>
</dbReference>
<keyword evidence="2" id="KW-1185">Reference proteome</keyword>
<dbReference type="EMBL" id="CP000542">
    <property type="protein sequence ID" value="ABM59448.1"/>
    <property type="molecule type" value="Genomic_DNA"/>
</dbReference>
<protein>
    <submittedName>
        <fullName evidence="1">Uncharacterized protein</fullName>
    </submittedName>
</protein>
<name>A1WP91_VEREI</name>
<dbReference type="KEGG" id="vei:Veis_3733"/>
<reference evidence="2" key="1">
    <citation type="submission" date="2006-12" db="EMBL/GenBank/DDBJ databases">
        <title>Complete sequence of chromosome 1 of Verminephrobacter eiseniae EF01-2.</title>
        <authorList>
            <person name="Copeland A."/>
            <person name="Lucas S."/>
            <person name="Lapidus A."/>
            <person name="Barry K."/>
            <person name="Detter J.C."/>
            <person name="Glavina del Rio T."/>
            <person name="Dalin E."/>
            <person name="Tice H."/>
            <person name="Pitluck S."/>
            <person name="Chertkov O."/>
            <person name="Brettin T."/>
            <person name="Bruce D."/>
            <person name="Han C."/>
            <person name="Tapia R."/>
            <person name="Gilna P."/>
            <person name="Schmutz J."/>
            <person name="Larimer F."/>
            <person name="Land M."/>
            <person name="Hauser L."/>
            <person name="Kyrpides N."/>
            <person name="Kim E."/>
            <person name="Stahl D."/>
            <person name="Richardson P."/>
        </authorList>
    </citation>
    <scope>NUCLEOTIDE SEQUENCE [LARGE SCALE GENOMIC DNA]</scope>
    <source>
        <strain evidence="2">EF01-2</strain>
    </source>
</reference>
<dbReference type="HOGENOM" id="CLU_1509281_0_0_4"/>
<evidence type="ECO:0000313" key="1">
    <source>
        <dbReference type="EMBL" id="ABM59448.1"/>
    </source>
</evidence>
<dbReference type="AlphaFoldDB" id="A1WP91"/>
<accession>A1WP91</accession>